<gene>
    <name evidence="1" type="ORF">HMJ28_12445</name>
    <name evidence="3" type="ORF">NCTC13028_00556</name>
    <name evidence="2" type="ORF">SAMN05216497_12424</name>
</gene>
<evidence type="ECO:0000313" key="3">
    <source>
        <dbReference type="EMBL" id="SQB33561.1"/>
    </source>
</evidence>
<evidence type="ECO:0000313" key="2">
    <source>
        <dbReference type="EMBL" id="SDL37278.1"/>
    </source>
</evidence>
<dbReference type="Proteomes" id="UP000198811">
    <property type="component" value="Unassembled WGS sequence"/>
</dbReference>
<name>A0A1G9JIG5_CLOCO</name>
<dbReference type="PANTHER" id="PTHR40056:SF1">
    <property type="entry name" value="DUF1836 DOMAIN-CONTAINING PROTEIN"/>
    <property type="match status" value="1"/>
</dbReference>
<dbReference type="EMBL" id="JABFIF010000038">
    <property type="protein sequence ID" value="NOH17172.1"/>
    <property type="molecule type" value="Genomic_DNA"/>
</dbReference>
<dbReference type="InterPro" id="IPR014975">
    <property type="entry name" value="DUF1836"/>
</dbReference>
<reference evidence="1 6" key="3">
    <citation type="submission" date="2020-05" db="EMBL/GenBank/DDBJ databases">
        <title>Draft genome sequence of Clostridium cochlearium strain AGROS13 isolated from a sheep dairy farm in New Zealand.</title>
        <authorList>
            <person name="Gupta T.B."/>
            <person name="Jauregui R."/>
            <person name="Risson A.N."/>
            <person name="Brightwell G."/>
            <person name="Maclean P."/>
        </authorList>
    </citation>
    <scope>NUCLEOTIDE SEQUENCE [LARGE SCALE GENOMIC DNA]</scope>
    <source>
        <strain evidence="1 6">AGROS13</strain>
    </source>
</reference>
<dbReference type="PANTHER" id="PTHR40056">
    <property type="entry name" value="HYPOTHETICAL CYTOSOLIC PROTEIN"/>
    <property type="match status" value="1"/>
</dbReference>
<evidence type="ECO:0000313" key="1">
    <source>
        <dbReference type="EMBL" id="NOH17172.1"/>
    </source>
</evidence>
<dbReference type="Proteomes" id="UP000250223">
    <property type="component" value="Unassembled WGS sequence"/>
</dbReference>
<dbReference type="Proteomes" id="UP000528432">
    <property type="component" value="Unassembled WGS sequence"/>
</dbReference>
<dbReference type="EMBL" id="UAWC01000001">
    <property type="protein sequence ID" value="SQB33561.1"/>
    <property type="molecule type" value="Genomic_DNA"/>
</dbReference>
<organism evidence="1 6">
    <name type="scientific">Clostridium cochlearium</name>
    <dbReference type="NCBI Taxonomy" id="1494"/>
    <lineage>
        <taxon>Bacteria</taxon>
        <taxon>Bacillati</taxon>
        <taxon>Bacillota</taxon>
        <taxon>Clostridia</taxon>
        <taxon>Eubacteriales</taxon>
        <taxon>Clostridiaceae</taxon>
        <taxon>Clostridium</taxon>
    </lineage>
</organism>
<evidence type="ECO:0000313" key="6">
    <source>
        <dbReference type="Proteomes" id="UP000528432"/>
    </source>
</evidence>
<dbReference type="Pfam" id="PF08876">
    <property type="entry name" value="DUF1836"/>
    <property type="match status" value="1"/>
</dbReference>
<dbReference type="AlphaFoldDB" id="A0A1G9JIG5"/>
<reference evidence="3 5" key="2">
    <citation type="submission" date="2018-06" db="EMBL/GenBank/DDBJ databases">
        <authorList>
            <consortium name="Pathogen Informatics"/>
            <person name="Doyle S."/>
        </authorList>
    </citation>
    <scope>NUCLEOTIDE SEQUENCE [LARGE SCALE GENOMIC DNA]</scope>
    <source>
        <strain evidence="3 5">NCTC13028</strain>
    </source>
</reference>
<dbReference type="RefSeq" id="WP_089867522.1">
    <property type="nucleotide sequence ID" value="NZ_FNGL01000024.1"/>
</dbReference>
<proteinExistence type="predicted"/>
<accession>A0A1G9JIG5</accession>
<dbReference type="STRING" id="1494.SAMN05216497_12424"/>
<reference evidence="2 4" key="1">
    <citation type="submission" date="2016-10" db="EMBL/GenBank/DDBJ databases">
        <authorList>
            <person name="Varghese N."/>
            <person name="Submissions S."/>
        </authorList>
    </citation>
    <scope>NUCLEOTIDE SEQUENCE [LARGE SCALE GENOMIC DNA]</scope>
    <source>
        <strain evidence="2 4">NLAE-zl-C224</strain>
    </source>
</reference>
<dbReference type="EMBL" id="FNGL01000024">
    <property type="protein sequence ID" value="SDL37278.1"/>
    <property type="molecule type" value="Genomic_DNA"/>
</dbReference>
<dbReference type="OrthoDB" id="3191472at2"/>
<protein>
    <submittedName>
        <fullName evidence="1">DUF1836 domain-containing protein</fullName>
    </submittedName>
    <submittedName>
        <fullName evidence="3">Protein of uncharacterized function (DUF1836)</fullName>
    </submittedName>
</protein>
<sequence>MKDYKNEILETIKDLNLNETIPLSDIPKIYLYMDQVITLFENALSKTKRNKDDKILTKTMINNYTKDKLLMPADKKKYSTDHIIMMILIYNLKQLLSINDIKLLLNKLVEKFNTDNDSIDLENFYKHFLHIQNIETNNFYKIIEDKLNFILDDKFNIDGDEDYSRLVIIILTLIYNATMYKRLAENLIDKYCC</sequence>
<evidence type="ECO:0000313" key="4">
    <source>
        <dbReference type="Proteomes" id="UP000198811"/>
    </source>
</evidence>
<evidence type="ECO:0000313" key="5">
    <source>
        <dbReference type="Proteomes" id="UP000250223"/>
    </source>
</evidence>
<keyword evidence="4" id="KW-1185">Reference proteome</keyword>